<evidence type="ECO:0000313" key="8">
    <source>
        <dbReference type="Proteomes" id="UP000199602"/>
    </source>
</evidence>
<comment type="subcellular location">
    <subcellularLocation>
        <location evidence="1 6">Membrane</location>
        <topology evidence="1 6">Multi-pass membrane protein</topology>
    </subcellularLocation>
</comment>
<keyword evidence="4 6" id="KW-1133">Transmembrane helix</keyword>
<keyword evidence="5 6" id="KW-0472">Membrane</keyword>
<evidence type="ECO:0000313" key="7">
    <source>
        <dbReference type="EMBL" id="SDN32692.1"/>
    </source>
</evidence>
<dbReference type="RefSeq" id="WP_092062604.1">
    <property type="nucleotide sequence ID" value="NZ_FNIN01000001.1"/>
</dbReference>
<dbReference type="PANTHER" id="PTHR12608:SF1">
    <property type="entry name" value="TRANSMEMBRANE PROTEIN 165"/>
    <property type="match status" value="1"/>
</dbReference>
<dbReference type="InterPro" id="IPR001727">
    <property type="entry name" value="GDT1-like"/>
</dbReference>
<comment type="caution">
    <text evidence="6">Lacks conserved residue(s) required for the propagation of feature annotation.</text>
</comment>
<dbReference type="GO" id="GO:0016020">
    <property type="term" value="C:membrane"/>
    <property type="evidence" value="ECO:0007669"/>
    <property type="project" value="UniProtKB-SubCell"/>
</dbReference>
<protein>
    <recommendedName>
        <fullName evidence="6">GDT1 family protein</fullName>
    </recommendedName>
</protein>
<dbReference type="GO" id="GO:0046873">
    <property type="term" value="F:metal ion transmembrane transporter activity"/>
    <property type="evidence" value="ECO:0007669"/>
    <property type="project" value="InterPro"/>
</dbReference>
<dbReference type="AlphaFoldDB" id="A0A1H0AGD9"/>
<proteinExistence type="inferred from homology"/>
<evidence type="ECO:0000256" key="4">
    <source>
        <dbReference type="ARBA" id="ARBA00022989"/>
    </source>
</evidence>
<dbReference type="OrthoDB" id="9801356at2"/>
<keyword evidence="8" id="KW-1185">Reference proteome</keyword>
<name>A0A1H0AGD9_9BACT</name>
<evidence type="ECO:0000256" key="2">
    <source>
        <dbReference type="ARBA" id="ARBA00009190"/>
    </source>
</evidence>
<reference evidence="7 8" key="1">
    <citation type="submission" date="2016-10" db="EMBL/GenBank/DDBJ databases">
        <authorList>
            <person name="de Groot N.N."/>
        </authorList>
    </citation>
    <scope>NUCLEOTIDE SEQUENCE [LARGE SCALE GENOMIC DNA]</scope>
    <source>
        <strain evidence="7 8">DSM 15269</strain>
    </source>
</reference>
<dbReference type="STRING" id="206665.SAMN04488516_101408"/>
<gene>
    <name evidence="7" type="ORF">SAMN04488516_101408</name>
</gene>
<dbReference type="Pfam" id="PF01169">
    <property type="entry name" value="GDT1"/>
    <property type="match status" value="1"/>
</dbReference>
<keyword evidence="3 6" id="KW-0812">Transmembrane</keyword>
<dbReference type="EMBL" id="FNIN01000001">
    <property type="protein sequence ID" value="SDN32692.1"/>
    <property type="molecule type" value="Genomic_DNA"/>
</dbReference>
<evidence type="ECO:0000256" key="6">
    <source>
        <dbReference type="RuleBase" id="RU365102"/>
    </source>
</evidence>
<comment type="similarity">
    <text evidence="2 6">Belongs to the GDT1 family.</text>
</comment>
<dbReference type="PANTHER" id="PTHR12608">
    <property type="entry name" value="TRANSMEMBRANE PROTEIN HTP-1 RELATED"/>
    <property type="match status" value="1"/>
</dbReference>
<feature type="transmembrane region" description="Helical" evidence="6">
    <location>
        <begin position="69"/>
        <end position="87"/>
    </location>
</feature>
<evidence type="ECO:0000256" key="1">
    <source>
        <dbReference type="ARBA" id="ARBA00004141"/>
    </source>
</evidence>
<organism evidence="7 8">
    <name type="scientific">Desulfonauticus submarinus</name>
    <dbReference type="NCBI Taxonomy" id="206665"/>
    <lineage>
        <taxon>Bacteria</taxon>
        <taxon>Pseudomonadati</taxon>
        <taxon>Thermodesulfobacteriota</taxon>
        <taxon>Desulfovibrionia</taxon>
        <taxon>Desulfovibrionales</taxon>
        <taxon>Desulfonauticaceae</taxon>
        <taxon>Desulfonauticus</taxon>
    </lineage>
</organism>
<evidence type="ECO:0000256" key="3">
    <source>
        <dbReference type="ARBA" id="ARBA00022692"/>
    </source>
</evidence>
<accession>A0A1H0AGD9</accession>
<dbReference type="Proteomes" id="UP000199602">
    <property type="component" value="Unassembled WGS sequence"/>
</dbReference>
<evidence type="ECO:0000256" key="5">
    <source>
        <dbReference type="ARBA" id="ARBA00023136"/>
    </source>
</evidence>
<sequence length="90" mass="9714">MDLKLLSSTFLTIFLAELGDKTQLACIMLAAKTQKPWTVFIAASIALSLVSLIGVLLANFISTYISPQIVKKIASIGFISIGILMLIDKI</sequence>
<feature type="transmembrane region" description="Helical" evidence="6">
    <location>
        <begin position="37"/>
        <end position="57"/>
    </location>
</feature>